<reference evidence="2" key="1">
    <citation type="submission" date="2020-02" db="EMBL/GenBank/DDBJ databases">
        <authorList>
            <person name="Meier V. D."/>
        </authorList>
    </citation>
    <scope>NUCLEOTIDE SEQUENCE</scope>
    <source>
        <strain evidence="2">AVDCRST_MAG81</strain>
    </source>
</reference>
<sequence>MYTTTDERGILNNYATEPAVYLAETPSSELKRRYIFQGAIAAMLVALTLLTAFAVS</sequence>
<dbReference type="Pfam" id="PF26394">
    <property type="entry name" value="Psb34"/>
    <property type="match status" value="1"/>
</dbReference>
<dbReference type="InterPro" id="IPR048028">
    <property type="entry name" value="Psb34-like"/>
</dbReference>
<keyword evidence="1" id="KW-0472">Membrane</keyword>
<organism evidence="2">
    <name type="scientific">uncultured Synechococcales cyanobacterium</name>
    <dbReference type="NCBI Taxonomy" id="1936017"/>
    <lineage>
        <taxon>Bacteria</taxon>
        <taxon>Bacillati</taxon>
        <taxon>Cyanobacteriota</taxon>
        <taxon>Cyanophyceae</taxon>
        <taxon>Synechococcales</taxon>
        <taxon>environmental samples</taxon>
    </lineage>
</organism>
<keyword evidence="1" id="KW-1133">Transmembrane helix</keyword>
<dbReference type="EMBL" id="CADCWO010000001">
    <property type="protein sequence ID" value="CAA9551866.1"/>
    <property type="molecule type" value="Genomic_DNA"/>
</dbReference>
<accession>A0A6J4UKE2</accession>
<dbReference type="AlphaFoldDB" id="A0A6J4UKE2"/>
<keyword evidence="1" id="KW-0812">Transmembrane</keyword>
<proteinExistence type="predicted"/>
<gene>
    <name evidence="2" type="ORF">AVDCRST_MAG81-1976</name>
</gene>
<dbReference type="NCBIfam" id="NF033486">
    <property type="entry name" value="harvest_ssl1498"/>
    <property type="match status" value="1"/>
</dbReference>
<evidence type="ECO:0008006" key="3">
    <source>
        <dbReference type="Google" id="ProtNLM"/>
    </source>
</evidence>
<feature type="transmembrane region" description="Helical" evidence="1">
    <location>
        <begin position="34"/>
        <end position="55"/>
    </location>
</feature>
<evidence type="ECO:0000256" key="1">
    <source>
        <dbReference type="SAM" id="Phobius"/>
    </source>
</evidence>
<name>A0A6J4UKE2_9CYAN</name>
<evidence type="ECO:0000313" key="2">
    <source>
        <dbReference type="EMBL" id="CAA9551866.1"/>
    </source>
</evidence>
<protein>
    <recommendedName>
        <fullName evidence="3">Ssl1498 family light-harvesting-like protein</fullName>
    </recommendedName>
</protein>